<feature type="transmembrane region" description="Helical" evidence="4">
    <location>
        <begin position="115"/>
        <end position="137"/>
    </location>
</feature>
<comment type="caution">
    <text evidence="6">The sequence shown here is derived from an EMBL/GenBank/DDBJ whole genome shotgun (WGS) entry which is preliminary data.</text>
</comment>
<dbReference type="Gene3D" id="1.20.1250.20">
    <property type="entry name" value="MFS general substrate transporter like domains"/>
    <property type="match status" value="1"/>
</dbReference>
<feature type="transmembrane region" description="Helical" evidence="4">
    <location>
        <begin position="291"/>
        <end position="311"/>
    </location>
</feature>
<evidence type="ECO:0000256" key="3">
    <source>
        <dbReference type="ARBA" id="ARBA00023136"/>
    </source>
</evidence>
<feature type="transmembrane region" description="Helical" evidence="4">
    <location>
        <begin position="21"/>
        <end position="44"/>
    </location>
</feature>
<proteinExistence type="predicted"/>
<protein>
    <submittedName>
        <fullName evidence="6">MFS transporter</fullName>
    </submittedName>
</protein>
<evidence type="ECO:0000313" key="7">
    <source>
        <dbReference type="Proteomes" id="UP000469011"/>
    </source>
</evidence>
<feature type="transmembrane region" description="Helical" evidence="4">
    <location>
        <begin position="263"/>
        <end position="284"/>
    </location>
</feature>
<dbReference type="Proteomes" id="UP000469011">
    <property type="component" value="Unassembled WGS sequence"/>
</dbReference>
<dbReference type="PROSITE" id="PS50850">
    <property type="entry name" value="MFS"/>
    <property type="match status" value="1"/>
</dbReference>
<evidence type="ECO:0000313" key="6">
    <source>
        <dbReference type="EMBL" id="NDW07528.1"/>
    </source>
</evidence>
<dbReference type="InterPro" id="IPR020846">
    <property type="entry name" value="MFS_dom"/>
</dbReference>
<feature type="transmembrane region" description="Helical" evidence="4">
    <location>
        <begin position="381"/>
        <end position="400"/>
    </location>
</feature>
<dbReference type="Pfam" id="PF07690">
    <property type="entry name" value="MFS_1"/>
    <property type="match status" value="1"/>
</dbReference>
<evidence type="ECO:0000256" key="1">
    <source>
        <dbReference type="ARBA" id="ARBA00022692"/>
    </source>
</evidence>
<dbReference type="EMBL" id="JAAAMG010000031">
    <property type="protein sequence ID" value="NDW07528.1"/>
    <property type="molecule type" value="Genomic_DNA"/>
</dbReference>
<feature type="transmembrane region" description="Helical" evidence="4">
    <location>
        <begin position="174"/>
        <end position="195"/>
    </location>
</feature>
<reference evidence="6 7" key="1">
    <citation type="submission" date="2020-01" db="EMBL/GenBank/DDBJ databases">
        <title>Jiella pacifica sp. nov.</title>
        <authorList>
            <person name="Xue Z."/>
            <person name="Zhu S."/>
            <person name="Chen J."/>
            <person name="Yang J."/>
        </authorList>
    </citation>
    <scope>NUCLEOTIDE SEQUENCE [LARGE SCALE GENOMIC DNA]</scope>
    <source>
        <strain evidence="6 7">40Bstr34</strain>
    </source>
</reference>
<dbReference type="PANTHER" id="PTHR42910">
    <property type="entry name" value="TRANSPORTER SCO4007-RELATED"/>
    <property type="match status" value="1"/>
</dbReference>
<name>A0A6N9TF89_9HYPH</name>
<keyword evidence="2 4" id="KW-1133">Transmembrane helix</keyword>
<dbReference type="SUPFAM" id="SSF103473">
    <property type="entry name" value="MFS general substrate transporter"/>
    <property type="match status" value="1"/>
</dbReference>
<keyword evidence="3 4" id="KW-0472">Membrane</keyword>
<accession>A0A6N9TF89</accession>
<dbReference type="GO" id="GO:0022857">
    <property type="term" value="F:transmembrane transporter activity"/>
    <property type="evidence" value="ECO:0007669"/>
    <property type="project" value="InterPro"/>
</dbReference>
<sequence length="409" mass="42187">MGRAALSSGMAERHDTSIRERAGAVPTLLLALACAIIAANIYYLQPLVAAVAQSVGLPDSAAGLVASMTQIGYGIGLVLIVPLADLVENRRLVAMVLGLSVVALASAALAPQASILLPATFAIGLGSVGVQLVVVYAAHLASELERGRVIGAVTSGLMFGIMVSRPVASALAELTSWRVVLGVGAFLTAAIALGLQRALPKRQPRSSETYRGLLASLPKLYRASPIVQWRTVIHCNLFFGFGLFWTAVPLVLLDRFQFSQSGIAVYALTGIASVLAAPVAGRLADRGHASIGSAVSIALVGTGFAAAILGMPEQGGVWLLAVASLLIGAGVTAHAVFGQRDVFSMPASNRARLNGVFMAAYFAAGAIGSAIAGLAYANWGWRMTCLLGVVTAGVAMVRFIRSDHGTTDQ</sequence>
<dbReference type="PANTHER" id="PTHR42910:SF1">
    <property type="entry name" value="MAJOR FACILITATOR SUPERFAMILY (MFS) PROFILE DOMAIN-CONTAINING PROTEIN"/>
    <property type="match status" value="1"/>
</dbReference>
<dbReference type="AlphaFoldDB" id="A0A6N9TF89"/>
<feature type="transmembrane region" description="Helical" evidence="4">
    <location>
        <begin position="358"/>
        <end position="375"/>
    </location>
</feature>
<keyword evidence="7" id="KW-1185">Reference proteome</keyword>
<feature type="transmembrane region" description="Helical" evidence="4">
    <location>
        <begin position="64"/>
        <end position="84"/>
    </location>
</feature>
<keyword evidence="1 4" id="KW-0812">Transmembrane</keyword>
<organism evidence="6 7">
    <name type="scientific">Jiella pacifica</name>
    <dbReference type="NCBI Taxonomy" id="2696469"/>
    <lineage>
        <taxon>Bacteria</taxon>
        <taxon>Pseudomonadati</taxon>
        <taxon>Pseudomonadota</taxon>
        <taxon>Alphaproteobacteria</taxon>
        <taxon>Hyphomicrobiales</taxon>
        <taxon>Aurantimonadaceae</taxon>
        <taxon>Jiella</taxon>
    </lineage>
</organism>
<gene>
    <name evidence="6" type="ORF">GTK09_24245</name>
</gene>
<feature type="transmembrane region" description="Helical" evidence="4">
    <location>
        <begin position="317"/>
        <end position="337"/>
    </location>
</feature>
<dbReference type="InterPro" id="IPR036259">
    <property type="entry name" value="MFS_trans_sf"/>
</dbReference>
<feature type="transmembrane region" description="Helical" evidence="4">
    <location>
        <begin position="91"/>
        <end position="109"/>
    </location>
</feature>
<evidence type="ECO:0000256" key="2">
    <source>
        <dbReference type="ARBA" id="ARBA00022989"/>
    </source>
</evidence>
<feature type="transmembrane region" description="Helical" evidence="4">
    <location>
        <begin position="149"/>
        <end position="168"/>
    </location>
</feature>
<feature type="transmembrane region" description="Helical" evidence="4">
    <location>
        <begin position="231"/>
        <end position="251"/>
    </location>
</feature>
<evidence type="ECO:0000256" key="4">
    <source>
        <dbReference type="SAM" id="Phobius"/>
    </source>
</evidence>
<evidence type="ECO:0000259" key="5">
    <source>
        <dbReference type="PROSITE" id="PS50850"/>
    </source>
</evidence>
<feature type="domain" description="Major facilitator superfamily (MFS) profile" evidence="5">
    <location>
        <begin position="26"/>
        <end position="405"/>
    </location>
</feature>
<dbReference type="PROSITE" id="PS51257">
    <property type="entry name" value="PROKAR_LIPOPROTEIN"/>
    <property type="match status" value="1"/>
</dbReference>
<dbReference type="InterPro" id="IPR011701">
    <property type="entry name" value="MFS"/>
</dbReference>
<dbReference type="RefSeq" id="WP_163465984.1">
    <property type="nucleotide sequence ID" value="NZ_JAAAMG010000031.1"/>
</dbReference>
<dbReference type="CDD" id="cd17324">
    <property type="entry name" value="MFS_NepI_like"/>
    <property type="match status" value="1"/>
</dbReference>